<keyword evidence="3" id="KW-1185">Reference proteome</keyword>
<feature type="chain" id="PRO_5012807117" description="DUF2059 domain-containing protein" evidence="1">
    <location>
        <begin position="25"/>
        <end position="203"/>
    </location>
</feature>
<feature type="signal peptide" evidence="1">
    <location>
        <begin position="1"/>
        <end position="24"/>
    </location>
</feature>
<proteinExistence type="predicted"/>
<reference evidence="2 3" key="1">
    <citation type="submission" date="2017-07" db="EMBL/GenBank/DDBJ databases">
        <title>Elstera cyanobacteriorum sp. nov., a novel bacterium isolated from cyanobacterial aggregates in a eutrophic lake.</title>
        <authorList>
            <person name="Cai H."/>
        </authorList>
    </citation>
    <scope>NUCLEOTIDE SEQUENCE [LARGE SCALE GENOMIC DNA]</scope>
    <source>
        <strain evidence="2 3">TH019</strain>
    </source>
</reference>
<dbReference type="OrthoDB" id="5327699at2"/>
<evidence type="ECO:0008006" key="4">
    <source>
        <dbReference type="Google" id="ProtNLM"/>
    </source>
</evidence>
<evidence type="ECO:0000313" key="3">
    <source>
        <dbReference type="Proteomes" id="UP000216361"/>
    </source>
</evidence>
<protein>
    <recommendedName>
        <fullName evidence="4">DUF2059 domain-containing protein</fullName>
    </recommendedName>
</protein>
<keyword evidence="1" id="KW-0732">Signal</keyword>
<dbReference type="Proteomes" id="UP000216361">
    <property type="component" value="Unassembled WGS sequence"/>
</dbReference>
<sequence>MMRAVAVLLALGLLGGCTTTQTPAPGVTAQPTATSEEASRPLRLAYSVKFLQYVKNVDEVKDALRKNLGASLLVLAQRYNPKEPEQLVAFFRENIVPEIERRLPEITDLLAEVFADTFTTDEMRRLSDLVSLPASLKMKDKKPLTDQELAEVEALRPLELMQILESKQSAIKELARVRGEVWGLRLVEELIARNPEKFRQKAI</sequence>
<dbReference type="RefSeq" id="WP_094408621.1">
    <property type="nucleotide sequence ID" value="NZ_BMJZ01000004.1"/>
</dbReference>
<accession>A0A255XR89</accession>
<dbReference type="EMBL" id="NOXS01000031">
    <property type="protein sequence ID" value="OYQ19516.1"/>
    <property type="molecule type" value="Genomic_DNA"/>
</dbReference>
<gene>
    <name evidence="2" type="ORF">CHR90_08865</name>
</gene>
<name>A0A255XR89_9PROT</name>
<comment type="caution">
    <text evidence="2">The sequence shown here is derived from an EMBL/GenBank/DDBJ whole genome shotgun (WGS) entry which is preliminary data.</text>
</comment>
<evidence type="ECO:0000256" key="1">
    <source>
        <dbReference type="SAM" id="SignalP"/>
    </source>
</evidence>
<dbReference type="PROSITE" id="PS51257">
    <property type="entry name" value="PROKAR_LIPOPROTEIN"/>
    <property type="match status" value="1"/>
</dbReference>
<dbReference type="AlphaFoldDB" id="A0A255XR89"/>
<organism evidence="2 3">
    <name type="scientific">Elstera cyanobacteriorum</name>
    <dbReference type="NCBI Taxonomy" id="2022747"/>
    <lineage>
        <taxon>Bacteria</taxon>
        <taxon>Pseudomonadati</taxon>
        <taxon>Pseudomonadota</taxon>
        <taxon>Alphaproteobacteria</taxon>
        <taxon>Rhodospirillales</taxon>
        <taxon>Rhodospirillaceae</taxon>
        <taxon>Elstera</taxon>
    </lineage>
</organism>
<evidence type="ECO:0000313" key="2">
    <source>
        <dbReference type="EMBL" id="OYQ19516.1"/>
    </source>
</evidence>